<dbReference type="InterPro" id="IPR036778">
    <property type="entry name" value="OHCU_decarboxylase_sf"/>
</dbReference>
<feature type="region of interest" description="Disordered" evidence="2">
    <location>
        <begin position="99"/>
        <end position="118"/>
    </location>
</feature>
<name>A0AAX6MB63_9PEZI</name>
<evidence type="ECO:0000313" key="5">
    <source>
        <dbReference type="Proteomes" id="UP001369815"/>
    </source>
</evidence>
<evidence type="ECO:0000256" key="1">
    <source>
        <dbReference type="ARBA" id="ARBA00022631"/>
    </source>
</evidence>
<comment type="caution">
    <text evidence="4">The sequence shown here is derived from an EMBL/GenBank/DDBJ whole genome shotgun (WGS) entry which is preliminary data.</text>
</comment>
<sequence length="189" mass="20776">MMAPTTLPPVTSLQGADDNDIKSVLDVLFEPSQDLHLIAIPAIRNSAPFSSYSSLIEYVGGLLFQLAENPSTADSRAELHAILGSHPRLGEKKVDSAQSRAEQAHLNASGTSGDKEEEAARLKALNEEYEARFPGLRYVVFVNGRSRDVVMQNMRERIDRGDIFAEEREAIQAMIDIALDRAKKLQPAS</sequence>
<evidence type="ECO:0000313" key="4">
    <source>
        <dbReference type="EMBL" id="KAK6949880.1"/>
    </source>
</evidence>
<keyword evidence="1" id="KW-0659">Purine metabolism</keyword>
<feature type="domain" description="Oxo-4-hydroxy-4-carboxy-5-ureidoimidazoline decarboxylase" evidence="3">
    <location>
        <begin position="16"/>
        <end position="183"/>
    </location>
</feature>
<keyword evidence="5" id="KW-1185">Reference proteome</keyword>
<proteinExistence type="predicted"/>
<reference evidence="4 5" key="1">
    <citation type="journal article" date="2024" name="Front Chem Biol">
        <title>Unveiling the potential of Daldinia eschscholtzii MFLUCC 19-0629 through bioactivity and bioinformatics studies for enhanced sustainable agriculture production.</title>
        <authorList>
            <person name="Brooks S."/>
            <person name="Weaver J.A."/>
            <person name="Klomchit A."/>
            <person name="Alharthi S.A."/>
            <person name="Onlamun T."/>
            <person name="Nurani R."/>
            <person name="Vong T.K."/>
            <person name="Alberti F."/>
            <person name="Greco C."/>
        </authorList>
    </citation>
    <scope>NUCLEOTIDE SEQUENCE [LARGE SCALE GENOMIC DNA]</scope>
    <source>
        <strain evidence="4">MFLUCC 19-0629</strain>
    </source>
</reference>
<protein>
    <recommendedName>
        <fullName evidence="3">Oxo-4-hydroxy-4-carboxy-5-ureidoimidazoline decarboxylase domain-containing protein</fullName>
    </recommendedName>
</protein>
<dbReference type="Gene3D" id="1.10.3330.10">
    <property type="entry name" value="Oxo-4-hydroxy-4-carboxy-5-ureidoimidazoline decarboxylase"/>
    <property type="match status" value="1"/>
</dbReference>
<dbReference type="SUPFAM" id="SSF158694">
    <property type="entry name" value="UraD-Like"/>
    <property type="match status" value="1"/>
</dbReference>
<dbReference type="Proteomes" id="UP001369815">
    <property type="component" value="Unassembled WGS sequence"/>
</dbReference>
<dbReference type="PANTHER" id="PTHR37987:SF1">
    <property type="entry name" value="OXO-4-HYDROXY-4-CARBOXY-5-UREIDOIMIDAZOLINE DECARBOXYLASE DOMAIN-CONTAINING PROTEIN"/>
    <property type="match status" value="1"/>
</dbReference>
<dbReference type="EMBL" id="JBANMG010000008">
    <property type="protein sequence ID" value="KAK6949880.1"/>
    <property type="molecule type" value="Genomic_DNA"/>
</dbReference>
<dbReference type="PANTHER" id="PTHR37987">
    <property type="entry name" value="CHROMOSOME 9, WHOLE GENOME SHOTGUN SEQUENCE"/>
    <property type="match status" value="1"/>
</dbReference>
<evidence type="ECO:0000259" key="3">
    <source>
        <dbReference type="Pfam" id="PF09349"/>
    </source>
</evidence>
<dbReference type="InterPro" id="IPR018020">
    <property type="entry name" value="OHCU_decarboxylase"/>
</dbReference>
<dbReference type="AlphaFoldDB" id="A0AAX6MB63"/>
<organism evidence="4 5">
    <name type="scientific">Daldinia eschscholtzii</name>
    <dbReference type="NCBI Taxonomy" id="292717"/>
    <lineage>
        <taxon>Eukaryota</taxon>
        <taxon>Fungi</taxon>
        <taxon>Dikarya</taxon>
        <taxon>Ascomycota</taxon>
        <taxon>Pezizomycotina</taxon>
        <taxon>Sordariomycetes</taxon>
        <taxon>Xylariomycetidae</taxon>
        <taxon>Xylariales</taxon>
        <taxon>Hypoxylaceae</taxon>
        <taxon>Daldinia</taxon>
    </lineage>
</organism>
<gene>
    <name evidence="4" type="ORF">Daesc_008203</name>
</gene>
<dbReference type="Pfam" id="PF09349">
    <property type="entry name" value="OHCU_decarbox"/>
    <property type="match status" value="1"/>
</dbReference>
<evidence type="ECO:0000256" key="2">
    <source>
        <dbReference type="SAM" id="MobiDB-lite"/>
    </source>
</evidence>
<feature type="compositionally biased region" description="Polar residues" evidence="2">
    <location>
        <begin position="99"/>
        <end position="112"/>
    </location>
</feature>
<dbReference type="GO" id="GO:0006144">
    <property type="term" value="P:purine nucleobase metabolic process"/>
    <property type="evidence" value="ECO:0007669"/>
    <property type="project" value="UniProtKB-KW"/>
</dbReference>
<accession>A0AAX6MB63</accession>